<comment type="caution">
    <text evidence="3">The sequence shown here is derived from an EMBL/GenBank/DDBJ whole genome shotgun (WGS) entry which is preliminary data.</text>
</comment>
<evidence type="ECO:0000313" key="3">
    <source>
        <dbReference type="EMBL" id="CAB4040098.1"/>
    </source>
</evidence>
<accession>A0A6S7K8Y3</accession>
<feature type="region of interest" description="Disordered" evidence="2">
    <location>
        <begin position="1"/>
        <end position="47"/>
    </location>
</feature>
<feature type="compositionally biased region" description="Polar residues" evidence="2">
    <location>
        <begin position="11"/>
        <end position="40"/>
    </location>
</feature>
<name>A0A6S7K8Y3_PARCT</name>
<evidence type="ECO:0000256" key="2">
    <source>
        <dbReference type="SAM" id="MobiDB-lite"/>
    </source>
</evidence>
<organism evidence="3 4">
    <name type="scientific">Paramuricea clavata</name>
    <name type="common">Red gorgonian</name>
    <name type="synonym">Violescent sea-whip</name>
    <dbReference type="NCBI Taxonomy" id="317549"/>
    <lineage>
        <taxon>Eukaryota</taxon>
        <taxon>Metazoa</taxon>
        <taxon>Cnidaria</taxon>
        <taxon>Anthozoa</taxon>
        <taxon>Octocorallia</taxon>
        <taxon>Malacalcyonacea</taxon>
        <taxon>Plexauridae</taxon>
        <taxon>Paramuricea</taxon>
    </lineage>
</organism>
<reference evidence="3" key="1">
    <citation type="submission" date="2020-04" db="EMBL/GenBank/DDBJ databases">
        <authorList>
            <person name="Alioto T."/>
            <person name="Alioto T."/>
            <person name="Gomez Garrido J."/>
        </authorList>
    </citation>
    <scope>NUCLEOTIDE SEQUENCE</scope>
    <source>
        <strain evidence="3">A484AB</strain>
    </source>
</reference>
<proteinExistence type="predicted"/>
<evidence type="ECO:0000256" key="1">
    <source>
        <dbReference type="SAM" id="Coils"/>
    </source>
</evidence>
<keyword evidence="4" id="KW-1185">Reference proteome</keyword>
<evidence type="ECO:0000313" key="4">
    <source>
        <dbReference type="Proteomes" id="UP001152795"/>
    </source>
</evidence>
<sequence length="270" mass="31416">MADRQHALKRSAQNLNNSVNTTPIKSVQSKISKLNTTPQKSGEKSKSMETKLDELHNMMKVKMNKLNRLELIEDCIKKVEDGFNDLKNSINFAHAEAVDLKEDNKVQKIKGEEIRARIEKLEQENTALNNSVIDLKARSMRDNLIFYNIEETETENTTEKVHGLLEEKMGFKDAATKIKIDRSHRIGRARRDGKPRPIVVKFNWHQDKEQIRFNARKLTGSNIGVSEQYPEEINAIRKKLYPVYKEARRNKKKETLVRDRLFIDGKEFKL</sequence>
<dbReference type="Proteomes" id="UP001152795">
    <property type="component" value="Unassembled WGS sequence"/>
</dbReference>
<gene>
    <name evidence="3" type="ORF">PACLA_8A083143</name>
</gene>
<dbReference type="AlphaFoldDB" id="A0A6S7K8Y3"/>
<dbReference type="OrthoDB" id="5977454at2759"/>
<protein>
    <submittedName>
        <fullName evidence="3">Uncharacterized protein</fullName>
    </submittedName>
</protein>
<dbReference type="EMBL" id="CACRXK020026272">
    <property type="protein sequence ID" value="CAB4040098.1"/>
    <property type="molecule type" value="Genomic_DNA"/>
</dbReference>
<feature type="coiled-coil region" evidence="1">
    <location>
        <begin position="104"/>
        <end position="138"/>
    </location>
</feature>
<keyword evidence="1" id="KW-0175">Coiled coil</keyword>
<dbReference type="Gene3D" id="3.30.70.1820">
    <property type="entry name" value="L1 transposable element, RRM domain"/>
    <property type="match status" value="1"/>
</dbReference>